<accession>A0AAE0VRZ3</accession>
<dbReference type="EMBL" id="JAEAOA010001201">
    <property type="protein sequence ID" value="KAK3587866.1"/>
    <property type="molecule type" value="Genomic_DNA"/>
</dbReference>
<name>A0AAE0VRZ3_9BIVA</name>
<reference evidence="1" key="2">
    <citation type="journal article" date="2021" name="Genome Biol. Evol.">
        <title>Developing a high-quality reference genome for a parasitic bivalve with doubly uniparental inheritance (Bivalvia: Unionida).</title>
        <authorList>
            <person name="Smith C.H."/>
        </authorList>
    </citation>
    <scope>NUCLEOTIDE SEQUENCE</scope>
    <source>
        <strain evidence="1">CHS0354</strain>
        <tissue evidence="1">Mantle</tissue>
    </source>
</reference>
<proteinExistence type="predicted"/>
<evidence type="ECO:0000313" key="1">
    <source>
        <dbReference type="EMBL" id="KAK3587866.1"/>
    </source>
</evidence>
<evidence type="ECO:0000313" key="2">
    <source>
        <dbReference type="Proteomes" id="UP001195483"/>
    </source>
</evidence>
<reference evidence="1" key="1">
    <citation type="journal article" date="2021" name="Genome Biol. Evol.">
        <title>A High-Quality Reference Genome for a Parasitic Bivalve with Doubly Uniparental Inheritance (Bivalvia: Unionida).</title>
        <authorList>
            <person name="Smith C.H."/>
        </authorList>
    </citation>
    <scope>NUCLEOTIDE SEQUENCE</scope>
    <source>
        <strain evidence="1">CHS0354</strain>
    </source>
</reference>
<keyword evidence="2" id="KW-1185">Reference proteome</keyword>
<sequence length="77" mass="8637">MIIVDVAHSKSCFATRKSLFNAIATPSLTTRNWDCYTEFCNQELDCYTEPYNQELGLLHRALQLGTGIATPSHIAMN</sequence>
<dbReference type="AlphaFoldDB" id="A0AAE0VRZ3"/>
<reference evidence="1" key="3">
    <citation type="submission" date="2023-05" db="EMBL/GenBank/DDBJ databases">
        <authorList>
            <person name="Smith C.H."/>
        </authorList>
    </citation>
    <scope>NUCLEOTIDE SEQUENCE</scope>
    <source>
        <strain evidence="1">CHS0354</strain>
        <tissue evidence="1">Mantle</tissue>
    </source>
</reference>
<comment type="caution">
    <text evidence="1">The sequence shown here is derived from an EMBL/GenBank/DDBJ whole genome shotgun (WGS) entry which is preliminary data.</text>
</comment>
<organism evidence="1 2">
    <name type="scientific">Potamilus streckersoni</name>
    <dbReference type="NCBI Taxonomy" id="2493646"/>
    <lineage>
        <taxon>Eukaryota</taxon>
        <taxon>Metazoa</taxon>
        <taxon>Spiralia</taxon>
        <taxon>Lophotrochozoa</taxon>
        <taxon>Mollusca</taxon>
        <taxon>Bivalvia</taxon>
        <taxon>Autobranchia</taxon>
        <taxon>Heteroconchia</taxon>
        <taxon>Palaeoheterodonta</taxon>
        <taxon>Unionida</taxon>
        <taxon>Unionoidea</taxon>
        <taxon>Unionidae</taxon>
        <taxon>Ambleminae</taxon>
        <taxon>Lampsilini</taxon>
        <taxon>Potamilus</taxon>
    </lineage>
</organism>
<protein>
    <submittedName>
        <fullName evidence="1">Uncharacterized protein</fullName>
    </submittedName>
</protein>
<gene>
    <name evidence="1" type="ORF">CHS0354_019753</name>
</gene>
<dbReference type="Proteomes" id="UP001195483">
    <property type="component" value="Unassembled WGS sequence"/>
</dbReference>